<dbReference type="Proteomes" id="UP000050741">
    <property type="component" value="Unassembled WGS sequence"/>
</dbReference>
<keyword evidence="4" id="KW-1185">Reference proteome</keyword>
<dbReference type="CDD" id="cd00033">
    <property type="entry name" value="CCP"/>
    <property type="match status" value="1"/>
</dbReference>
<evidence type="ECO:0000313" key="4">
    <source>
        <dbReference type="Proteomes" id="UP000050741"/>
    </source>
</evidence>
<sequence length="186" mass="20487">MSPVGVDGHRIKLSTQWPQTGRFGKVLVSKLAALSRRKFGNSLRSGWAMECRVATISDLSRASSAPAFGHFLSRASPFNVKFFGFGADHLLCQPNGEWSQMLARCEPICKFPGTILHGRTTQSPREHYSLGERLVFFCSDNGYKLDAENVLECVQSGLWSRQKPRCVRIVAADESGGGGQIGQIIR</sequence>
<dbReference type="AlphaFoldDB" id="A0A183CIA2"/>
<evidence type="ECO:0000259" key="3">
    <source>
        <dbReference type="PROSITE" id="PS50923"/>
    </source>
</evidence>
<dbReference type="SMART" id="SM00032">
    <property type="entry name" value="CCP"/>
    <property type="match status" value="1"/>
</dbReference>
<keyword evidence="2" id="KW-0768">Sushi</keyword>
<dbReference type="InterPro" id="IPR000436">
    <property type="entry name" value="Sushi_SCR_CCP_dom"/>
</dbReference>
<protein>
    <submittedName>
        <fullName evidence="5">Sushi domain-containing protein</fullName>
    </submittedName>
</protein>
<keyword evidence="1" id="KW-1015">Disulfide bond</keyword>
<organism evidence="4 5">
    <name type="scientific">Globodera pallida</name>
    <name type="common">Potato cyst nematode worm</name>
    <name type="synonym">Heterodera pallida</name>
    <dbReference type="NCBI Taxonomy" id="36090"/>
    <lineage>
        <taxon>Eukaryota</taxon>
        <taxon>Metazoa</taxon>
        <taxon>Ecdysozoa</taxon>
        <taxon>Nematoda</taxon>
        <taxon>Chromadorea</taxon>
        <taxon>Rhabditida</taxon>
        <taxon>Tylenchina</taxon>
        <taxon>Tylenchomorpha</taxon>
        <taxon>Tylenchoidea</taxon>
        <taxon>Heteroderidae</taxon>
        <taxon>Heteroderinae</taxon>
        <taxon>Globodera</taxon>
    </lineage>
</organism>
<comment type="caution">
    <text evidence="2">Lacks conserved residue(s) required for the propagation of feature annotation.</text>
</comment>
<feature type="domain" description="Sushi" evidence="3">
    <location>
        <begin position="107"/>
        <end position="168"/>
    </location>
</feature>
<reference evidence="4" key="1">
    <citation type="submission" date="2014-05" db="EMBL/GenBank/DDBJ databases">
        <title>The genome and life-stage specific transcriptomes of Globodera pallida elucidate key aspects of plant parasitism by a cyst nematode.</title>
        <authorList>
            <person name="Cotton J.A."/>
            <person name="Lilley C.J."/>
            <person name="Jones L.M."/>
            <person name="Kikuchi T."/>
            <person name="Reid A.J."/>
            <person name="Thorpe P."/>
            <person name="Tsai I.J."/>
            <person name="Beasley H."/>
            <person name="Blok V."/>
            <person name="Cock P.J.A."/>
            <person name="Van den Akker S.E."/>
            <person name="Holroyd N."/>
            <person name="Hunt M."/>
            <person name="Mantelin S."/>
            <person name="Naghra H."/>
            <person name="Pain A."/>
            <person name="Palomares-Rius J.E."/>
            <person name="Zarowiecki M."/>
            <person name="Berriman M."/>
            <person name="Jones J.T."/>
            <person name="Urwin P.E."/>
        </authorList>
    </citation>
    <scope>NUCLEOTIDE SEQUENCE [LARGE SCALE GENOMIC DNA]</scope>
    <source>
        <strain evidence="4">Lindley</strain>
    </source>
</reference>
<accession>A0A183CIA2</accession>
<evidence type="ECO:0000256" key="2">
    <source>
        <dbReference type="PROSITE-ProRule" id="PRU00302"/>
    </source>
</evidence>
<dbReference type="Pfam" id="PF00084">
    <property type="entry name" value="Sushi"/>
    <property type="match status" value="1"/>
</dbReference>
<evidence type="ECO:0000256" key="1">
    <source>
        <dbReference type="ARBA" id="ARBA00023157"/>
    </source>
</evidence>
<proteinExistence type="predicted"/>
<dbReference type="PROSITE" id="PS50923">
    <property type="entry name" value="SUSHI"/>
    <property type="match status" value="1"/>
</dbReference>
<dbReference type="SUPFAM" id="SSF57535">
    <property type="entry name" value="Complement control module/SCR domain"/>
    <property type="match status" value="2"/>
</dbReference>
<dbReference type="Gene3D" id="2.10.70.10">
    <property type="entry name" value="Complement Module, domain 1"/>
    <property type="match status" value="1"/>
</dbReference>
<dbReference type="WBParaSite" id="GPLIN_001260800">
    <property type="protein sequence ID" value="GPLIN_001260800"/>
    <property type="gene ID" value="GPLIN_001260800"/>
</dbReference>
<reference evidence="5" key="2">
    <citation type="submission" date="2016-06" db="UniProtKB">
        <authorList>
            <consortium name="WormBaseParasite"/>
        </authorList>
    </citation>
    <scope>IDENTIFICATION</scope>
</reference>
<dbReference type="InterPro" id="IPR035976">
    <property type="entry name" value="Sushi/SCR/CCP_sf"/>
</dbReference>
<name>A0A183CIA2_GLOPA</name>
<evidence type="ECO:0000313" key="5">
    <source>
        <dbReference type="WBParaSite" id="GPLIN_001260800"/>
    </source>
</evidence>